<evidence type="ECO:0000313" key="2">
    <source>
        <dbReference type="Proteomes" id="UP001156140"/>
    </source>
</evidence>
<accession>A0AA41UCY6</accession>
<name>A0AA41UCY6_9HYPH</name>
<dbReference type="AlphaFoldDB" id="A0AA41UCY6"/>
<gene>
    <name evidence="1" type="ORF">ML536_07760</name>
</gene>
<evidence type="ECO:0000313" key="1">
    <source>
        <dbReference type="EMBL" id="MCI0126719.1"/>
    </source>
</evidence>
<reference evidence="1" key="1">
    <citation type="submission" date="2022-03" db="EMBL/GenBank/DDBJ databases">
        <title>The complete genome sequence of a Methyloterrigena soli.</title>
        <authorList>
            <person name="Zi Z."/>
        </authorList>
    </citation>
    <scope>NUCLEOTIDE SEQUENCE</scope>
    <source>
        <strain evidence="1">M48</strain>
    </source>
</reference>
<protein>
    <submittedName>
        <fullName evidence="1">Uncharacterized protein</fullName>
    </submittedName>
</protein>
<dbReference type="EMBL" id="JALAZD010000001">
    <property type="protein sequence ID" value="MCI0126719.1"/>
    <property type="molecule type" value="Genomic_DNA"/>
</dbReference>
<proteinExistence type="predicted"/>
<organism evidence="1 2">
    <name type="scientific">Paradevosia shaoguanensis</name>
    <dbReference type="NCBI Taxonomy" id="1335043"/>
    <lineage>
        <taxon>Bacteria</taxon>
        <taxon>Pseudomonadati</taxon>
        <taxon>Pseudomonadota</taxon>
        <taxon>Alphaproteobacteria</taxon>
        <taxon>Hyphomicrobiales</taxon>
        <taxon>Devosiaceae</taxon>
        <taxon>Paradevosia</taxon>
    </lineage>
</organism>
<sequence>MAATERQSSSLIRDVVASQFKRGEKSREKVLNLMAGGEEFDAVGHGD</sequence>
<dbReference type="Proteomes" id="UP001156140">
    <property type="component" value="Unassembled WGS sequence"/>
</dbReference>
<dbReference type="RefSeq" id="WP_156046291.1">
    <property type="nucleotide sequence ID" value="NZ_JAKETQ010000001.1"/>
</dbReference>
<keyword evidence="2" id="KW-1185">Reference proteome</keyword>
<comment type="caution">
    <text evidence="1">The sequence shown here is derived from an EMBL/GenBank/DDBJ whole genome shotgun (WGS) entry which is preliminary data.</text>
</comment>